<accession>A0ABS9U9Q3</accession>
<dbReference type="SUPFAM" id="SSF102114">
    <property type="entry name" value="Radical SAM enzymes"/>
    <property type="match status" value="1"/>
</dbReference>
<dbReference type="PANTHER" id="PTHR13932:SF5">
    <property type="entry name" value="RADICAL S-ADENOSYL METHIONINE DOMAIN-CONTAINING PROTEIN 1, MITOCHONDRIAL"/>
    <property type="match status" value="1"/>
</dbReference>
<sequence>MARGVYIHIPFCHQICNYCDFNKVFFKNQPVDEYIEALGREMELTVEQMPEAFVNVETIFLGGGTPTALSATQIEKLLALIAKHIPLSNVKEFSSEANPDELTVEKLQALFNGGVNRLSMGVQSFDQDLLKKIGRTHSNEHVYRTIQNAKDVGFTNISIDLMYGLPGQTMEQWRHTLEKALALKLPHYSAYSLIVEPKTIFYIQYAKGKLNLPTEDLEADMYGVLMDTMEAHGVHQYEISNFAHEGFESTHNKIYWDNDEYAGFGAGAHGYLRGVRYSNVAPIKKYIELVMEGHRPLLQEHSVTKDEKLEEQMFLGLRKSAGVTHGEFEQKFGQSMASVYGETIPKLQREGLLETDAQGVRLTRKGRFVGNEVFQRFLIEDE</sequence>
<keyword evidence="9" id="KW-0963">Cytoplasm</keyword>
<keyword evidence="4 9" id="KW-0949">S-adenosyl-L-methionine</keyword>
<evidence type="ECO:0000256" key="5">
    <source>
        <dbReference type="ARBA" id="ARBA00022723"/>
    </source>
</evidence>
<dbReference type="InterPro" id="IPR007197">
    <property type="entry name" value="rSAM"/>
</dbReference>
<proteinExistence type="inferred from homology"/>
<protein>
    <recommendedName>
        <fullName evidence="2 9">Heme chaperone HemW</fullName>
    </recommendedName>
</protein>
<evidence type="ECO:0000259" key="10">
    <source>
        <dbReference type="PROSITE" id="PS51918"/>
    </source>
</evidence>
<dbReference type="InterPro" id="IPR006638">
    <property type="entry name" value="Elp3/MiaA/NifB-like_rSAM"/>
</dbReference>
<dbReference type="PANTHER" id="PTHR13932">
    <property type="entry name" value="COPROPORPHYRINIGEN III OXIDASE"/>
    <property type="match status" value="1"/>
</dbReference>
<dbReference type="SFLD" id="SFLDS00029">
    <property type="entry name" value="Radical_SAM"/>
    <property type="match status" value="1"/>
</dbReference>
<comment type="caution">
    <text evidence="11">The sequence shown here is derived from an EMBL/GenBank/DDBJ whole genome shotgun (WGS) entry which is preliminary data.</text>
</comment>
<evidence type="ECO:0000256" key="1">
    <source>
        <dbReference type="ARBA" id="ARBA00006100"/>
    </source>
</evidence>
<dbReference type="SMART" id="SM00729">
    <property type="entry name" value="Elp3"/>
    <property type="match status" value="1"/>
</dbReference>
<dbReference type="InterPro" id="IPR013785">
    <property type="entry name" value="Aldolase_TIM"/>
</dbReference>
<keyword evidence="7 9" id="KW-0411">Iron-sulfur</keyword>
<dbReference type="Pfam" id="PF04055">
    <property type="entry name" value="Radical_SAM"/>
    <property type="match status" value="1"/>
</dbReference>
<keyword evidence="3 9" id="KW-0349">Heme</keyword>
<dbReference type="InterPro" id="IPR010723">
    <property type="entry name" value="HemN_C"/>
</dbReference>
<dbReference type="Gene3D" id="3.20.20.70">
    <property type="entry name" value="Aldolase class I"/>
    <property type="match status" value="1"/>
</dbReference>
<dbReference type="PROSITE" id="PS51918">
    <property type="entry name" value="RADICAL_SAM"/>
    <property type="match status" value="1"/>
</dbReference>
<keyword evidence="8 9" id="KW-0143">Chaperone</keyword>
<evidence type="ECO:0000256" key="4">
    <source>
        <dbReference type="ARBA" id="ARBA00022691"/>
    </source>
</evidence>
<dbReference type="RefSeq" id="WP_241368089.1">
    <property type="nucleotide sequence ID" value="NZ_JAKZFC010000001.1"/>
</dbReference>
<evidence type="ECO:0000313" key="11">
    <source>
        <dbReference type="EMBL" id="MCH7321047.1"/>
    </source>
</evidence>
<dbReference type="Pfam" id="PF06969">
    <property type="entry name" value="HemN_C"/>
    <property type="match status" value="1"/>
</dbReference>
<comment type="similarity">
    <text evidence="1">Belongs to the anaerobic coproporphyrinogen-III oxidase family. HemW subfamily.</text>
</comment>
<dbReference type="InterPro" id="IPR058240">
    <property type="entry name" value="rSAM_sf"/>
</dbReference>
<keyword evidence="6 9" id="KW-0408">Iron</keyword>
<dbReference type="Proteomes" id="UP001316087">
    <property type="component" value="Unassembled WGS sequence"/>
</dbReference>
<dbReference type="EMBL" id="JAKZFC010000001">
    <property type="protein sequence ID" value="MCH7321047.1"/>
    <property type="molecule type" value="Genomic_DNA"/>
</dbReference>
<keyword evidence="9" id="KW-0004">4Fe-4S</keyword>
<gene>
    <name evidence="11" type="primary">hemW</name>
    <name evidence="11" type="ORF">LZ480_04010</name>
</gene>
<dbReference type="InterPro" id="IPR034505">
    <property type="entry name" value="Coproporphyrinogen-III_oxidase"/>
</dbReference>
<dbReference type="SFLD" id="SFLDF00562">
    <property type="entry name" value="HemN-like__clustered_with_heat"/>
    <property type="match status" value="1"/>
</dbReference>
<evidence type="ECO:0000256" key="7">
    <source>
        <dbReference type="ARBA" id="ARBA00023014"/>
    </source>
</evidence>
<reference evidence="11 12" key="1">
    <citation type="submission" date="2022-03" db="EMBL/GenBank/DDBJ databases">
        <authorList>
            <person name="Jo J.-H."/>
            <person name="Im W.-T."/>
        </authorList>
    </citation>
    <scope>NUCLEOTIDE SEQUENCE [LARGE SCALE GENOMIC DNA]</scope>
    <source>
        <strain evidence="11 12">MA9</strain>
    </source>
</reference>
<dbReference type="NCBIfam" id="TIGR00539">
    <property type="entry name" value="hemN_rel"/>
    <property type="match status" value="1"/>
</dbReference>
<name>A0ABS9U9Q3_9BACL</name>
<evidence type="ECO:0000256" key="8">
    <source>
        <dbReference type="ARBA" id="ARBA00023186"/>
    </source>
</evidence>
<evidence type="ECO:0000256" key="6">
    <source>
        <dbReference type="ARBA" id="ARBA00023004"/>
    </source>
</evidence>
<dbReference type="SFLD" id="SFLDF00288">
    <property type="entry name" value="HemN-like__clustered_with_nucl"/>
    <property type="match status" value="1"/>
</dbReference>
<evidence type="ECO:0000256" key="2">
    <source>
        <dbReference type="ARBA" id="ARBA00017228"/>
    </source>
</evidence>
<evidence type="ECO:0000256" key="3">
    <source>
        <dbReference type="ARBA" id="ARBA00022617"/>
    </source>
</evidence>
<comment type="subcellular location">
    <subcellularLocation>
        <location evidence="9">Cytoplasm</location>
    </subcellularLocation>
</comment>
<evidence type="ECO:0000313" key="12">
    <source>
        <dbReference type="Proteomes" id="UP001316087"/>
    </source>
</evidence>
<organism evidence="11 12">
    <name type="scientific">Solibacillus palustris</name>
    <dbReference type="NCBI Taxonomy" id="2908203"/>
    <lineage>
        <taxon>Bacteria</taxon>
        <taxon>Bacillati</taxon>
        <taxon>Bacillota</taxon>
        <taxon>Bacilli</taxon>
        <taxon>Bacillales</taxon>
        <taxon>Caryophanaceae</taxon>
        <taxon>Solibacillus</taxon>
    </lineage>
</organism>
<dbReference type="SFLD" id="SFLDG01082">
    <property type="entry name" value="B12-binding_domain_containing"/>
    <property type="match status" value="1"/>
</dbReference>
<evidence type="ECO:0000256" key="9">
    <source>
        <dbReference type="RuleBase" id="RU364116"/>
    </source>
</evidence>
<keyword evidence="12" id="KW-1185">Reference proteome</keyword>
<dbReference type="InterPro" id="IPR004559">
    <property type="entry name" value="HemW-like"/>
</dbReference>
<dbReference type="SFLD" id="SFLDG01065">
    <property type="entry name" value="anaerobic_coproporphyrinogen-I"/>
    <property type="match status" value="1"/>
</dbReference>
<feature type="domain" description="Radical SAM core" evidence="10">
    <location>
        <begin position="1"/>
        <end position="235"/>
    </location>
</feature>
<comment type="function">
    <text evidence="9">Probably acts as a heme chaperone, transferring heme to an unknown acceptor. Binds one molecule of heme per monomer, possibly covalently. Binds 1 [4Fe-4S] cluster. The cluster is coordinated with 3 cysteines and an exchangeable S-adenosyl-L-methionine.</text>
</comment>
<keyword evidence="5 9" id="KW-0479">Metal-binding</keyword>